<feature type="compositionally biased region" description="Basic and acidic residues" evidence="4">
    <location>
        <begin position="774"/>
        <end position="784"/>
    </location>
</feature>
<dbReference type="Pfam" id="PF13202">
    <property type="entry name" value="EF-hand_5"/>
    <property type="match status" value="2"/>
</dbReference>
<feature type="compositionally biased region" description="Polar residues" evidence="4">
    <location>
        <begin position="161"/>
        <end position="174"/>
    </location>
</feature>
<feature type="domain" description="EF-hand" evidence="5">
    <location>
        <begin position="509"/>
        <end position="544"/>
    </location>
</feature>
<keyword evidence="3" id="KW-0106">Calcium</keyword>
<feature type="region of interest" description="Disordered" evidence="4">
    <location>
        <begin position="571"/>
        <end position="712"/>
    </location>
</feature>
<protein>
    <submittedName>
        <fullName evidence="7">Aste57867_15474 protein</fullName>
    </submittedName>
</protein>
<evidence type="ECO:0000256" key="3">
    <source>
        <dbReference type="ARBA" id="ARBA00022837"/>
    </source>
</evidence>
<accession>A0A485L3T0</accession>
<dbReference type="CDD" id="cd00051">
    <property type="entry name" value="EFh"/>
    <property type="match status" value="3"/>
</dbReference>
<keyword evidence="8" id="KW-1185">Reference proteome</keyword>
<feature type="domain" description="EF-hand" evidence="5">
    <location>
        <begin position="265"/>
        <end position="300"/>
    </location>
</feature>
<feature type="compositionally biased region" description="Low complexity" evidence="4">
    <location>
        <begin position="696"/>
        <end position="706"/>
    </location>
</feature>
<organism evidence="7 8">
    <name type="scientific">Aphanomyces stellatus</name>
    <dbReference type="NCBI Taxonomy" id="120398"/>
    <lineage>
        <taxon>Eukaryota</taxon>
        <taxon>Sar</taxon>
        <taxon>Stramenopiles</taxon>
        <taxon>Oomycota</taxon>
        <taxon>Saprolegniomycetes</taxon>
        <taxon>Saprolegniales</taxon>
        <taxon>Verrucalvaceae</taxon>
        <taxon>Aphanomyces</taxon>
    </lineage>
</organism>
<feature type="compositionally biased region" description="Low complexity" evidence="4">
    <location>
        <begin position="789"/>
        <end position="841"/>
    </location>
</feature>
<evidence type="ECO:0000313" key="6">
    <source>
        <dbReference type="EMBL" id="KAF0693609.1"/>
    </source>
</evidence>
<evidence type="ECO:0000259" key="5">
    <source>
        <dbReference type="PROSITE" id="PS50222"/>
    </source>
</evidence>
<feature type="compositionally biased region" description="Acidic residues" evidence="4">
    <location>
        <begin position="756"/>
        <end position="773"/>
    </location>
</feature>
<dbReference type="InterPro" id="IPR002048">
    <property type="entry name" value="EF_hand_dom"/>
</dbReference>
<feature type="compositionally biased region" description="Basic and acidic residues" evidence="4">
    <location>
        <begin position="741"/>
        <end position="755"/>
    </location>
</feature>
<feature type="domain" description="EF-hand" evidence="5">
    <location>
        <begin position="385"/>
        <end position="420"/>
    </location>
</feature>
<evidence type="ECO:0000313" key="8">
    <source>
        <dbReference type="Proteomes" id="UP000332933"/>
    </source>
</evidence>
<dbReference type="SUPFAM" id="SSF47473">
    <property type="entry name" value="EF-hand"/>
    <property type="match status" value="2"/>
</dbReference>
<evidence type="ECO:0000256" key="4">
    <source>
        <dbReference type="SAM" id="MobiDB-lite"/>
    </source>
</evidence>
<feature type="compositionally biased region" description="Basic and acidic residues" evidence="4">
    <location>
        <begin position="148"/>
        <end position="160"/>
    </location>
</feature>
<dbReference type="InterPro" id="IPR011992">
    <property type="entry name" value="EF-hand-dom_pair"/>
</dbReference>
<dbReference type="Gene3D" id="1.10.238.10">
    <property type="entry name" value="EF-hand"/>
    <property type="match status" value="3"/>
</dbReference>
<dbReference type="OrthoDB" id="26525at2759"/>
<dbReference type="Proteomes" id="UP000332933">
    <property type="component" value="Unassembled WGS sequence"/>
</dbReference>
<sequence length="912" mass="102554">MLLRQRKLSAKEKLLLAQGGTHTTVLDVLSRKLKSKLEELIPIENERQDKAFRLFTSTDGITPQGFHALLLKFRITANRQQSYALFHKYDVDCKGVLDRSKFLHGVFQLGNMRRKAHARVPPDEDGDANSVHTHHPQRRPSGVTARSDTVHEPPRPDPHGSHNTSHIHITNVQTPRPAAAAVPVTDRLAHKPMLTHHHPAREQHETPLGENLPFEEIVKRIRDKIDQRTSKASDRFRQAFKIFGKASGITPAEFHEGLLALGFRVTLDQNSQLFQTFDVNKSGDLDLNEFVQGISLDDSSIKYIQAHVERQRREEARRKRYQLAVASVEQAWSIEDMERKLREKIEQHTSKSSDCFRQAFKIFKKSCGIKPQEFHDALAEMGLDLPRVYTDRLFAKYDTDGSGDIDLPEFVRGVLPADYTGGTWVAEADEMHRVEAEAKKLKPDSHLNRISVPDWWSLDTIQMKVREKITQKTTKSSDTFRQVYRIFQKSSGITMAEFRQALLVLGFRLNDTQVQGLFNRYDTDRSHTIDLTEFCRHVLPPDYNGDGDHWGHTDEEHKQKAKDAILYAKLTKNGTEPIPTPPLMRPGDDDKSGSRPQSAPQVRPSSAESRRSSSSSRAESATAASPRRPRPSHRDDQSRRPLTPSKPDQRPTSARPASARPAPASGHRPPTPRPMSARSTTTQQPYGAPAPGIRPASAASCSSSSSVTIKDNPFKSKRRHFFHHHNLWQRKVQFMQAQAPKEGDKDQPSPEKEVETYDDIAIDDDDDDEDAFEDDHAPYEELRTPVKPRPASARPATTTAAPKMPARPPSASLARPQTSASTASVNSSHASSRSSHSNNSSRRSHSPRHARMMSETSSQSASQTTTDCCGGGAREKSPHRAKFKGRIYGPGFKKMFLQMAQEKLLADKGKKR</sequence>
<feature type="domain" description="EF-hand" evidence="5">
    <location>
        <begin position="77"/>
        <end position="112"/>
    </location>
</feature>
<reference evidence="7 8" key="1">
    <citation type="submission" date="2019-03" db="EMBL/GenBank/DDBJ databases">
        <authorList>
            <person name="Gaulin E."/>
            <person name="Dumas B."/>
        </authorList>
    </citation>
    <scope>NUCLEOTIDE SEQUENCE [LARGE SCALE GENOMIC DNA]</scope>
    <source>
        <strain evidence="7">CBS 568.67</strain>
    </source>
</reference>
<gene>
    <name evidence="7" type="primary">Aste57867_15474</name>
    <name evidence="6" type="ORF">As57867_015418</name>
    <name evidence="7" type="ORF">ASTE57867_15474</name>
</gene>
<dbReference type="PROSITE" id="PS50222">
    <property type="entry name" value="EF_HAND_2"/>
    <property type="match status" value="4"/>
</dbReference>
<keyword evidence="2" id="KW-0677">Repeat</keyword>
<name>A0A485L3T0_9STRA</name>
<proteinExistence type="predicted"/>
<dbReference type="SMART" id="SM00054">
    <property type="entry name" value="EFh"/>
    <property type="match status" value="4"/>
</dbReference>
<evidence type="ECO:0000256" key="1">
    <source>
        <dbReference type="ARBA" id="ARBA00022723"/>
    </source>
</evidence>
<dbReference type="GO" id="GO:0005509">
    <property type="term" value="F:calcium ion binding"/>
    <property type="evidence" value="ECO:0007669"/>
    <property type="project" value="InterPro"/>
</dbReference>
<feature type="region of interest" description="Disordered" evidence="4">
    <location>
        <begin position="732"/>
        <end position="886"/>
    </location>
</feature>
<feature type="compositionally biased region" description="Low complexity" evidence="4">
    <location>
        <begin position="650"/>
        <end position="668"/>
    </location>
</feature>
<dbReference type="InterPro" id="IPR051581">
    <property type="entry name" value="Ca-bind"/>
</dbReference>
<feature type="compositionally biased region" description="Low complexity" evidence="4">
    <location>
        <begin position="856"/>
        <end position="866"/>
    </location>
</feature>
<dbReference type="EMBL" id="VJMH01005679">
    <property type="protein sequence ID" value="KAF0693609.1"/>
    <property type="molecule type" value="Genomic_DNA"/>
</dbReference>
<evidence type="ECO:0000313" key="7">
    <source>
        <dbReference type="EMBL" id="VFT92276.1"/>
    </source>
</evidence>
<dbReference type="PANTHER" id="PTHR34524:SF6">
    <property type="entry name" value="CALCYPHOSINE LIKE"/>
    <property type="match status" value="1"/>
</dbReference>
<feature type="region of interest" description="Disordered" evidence="4">
    <location>
        <begin position="114"/>
        <end position="181"/>
    </location>
</feature>
<dbReference type="PROSITE" id="PS00018">
    <property type="entry name" value="EF_HAND_1"/>
    <property type="match status" value="3"/>
</dbReference>
<feature type="compositionally biased region" description="Low complexity" evidence="4">
    <location>
        <begin position="603"/>
        <end position="626"/>
    </location>
</feature>
<dbReference type="InterPro" id="IPR018247">
    <property type="entry name" value="EF_Hand_1_Ca_BS"/>
</dbReference>
<feature type="compositionally biased region" description="Basic residues" evidence="4">
    <location>
        <begin position="842"/>
        <end position="851"/>
    </location>
</feature>
<dbReference type="Pfam" id="PF13833">
    <property type="entry name" value="EF-hand_8"/>
    <property type="match status" value="1"/>
</dbReference>
<dbReference type="EMBL" id="CAADRA010005700">
    <property type="protein sequence ID" value="VFT92276.1"/>
    <property type="molecule type" value="Genomic_DNA"/>
</dbReference>
<evidence type="ECO:0000256" key="2">
    <source>
        <dbReference type="ARBA" id="ARBA00022737"/>
    </source>
</evidence>
<reference evidence="6" key="2">
    <citation type="submission" date="2019-06" db="EMBL/GenBank/DDBJ databases">
        <title>Genomics analysis of Aphanomyces spp. identifies a new class of oomycete effector associated with host adaptation.</title>
        <authorList>
            <person name="Gaulin E."/>
        </authorList>
    </citation>
    <scope>NUCLEOTIDE SEQUENCE</scope>
    <source>
        <strain evidence="6">CBS 578.67</strain>
    </source>
</reference>
<dbReference type="PANTHER" id="PTHR34524">
    <property type="entry name" value="CALCYPHOSIN"/>
    <property type="match status" value="1"/>
</dbReference>
<dbReference type="AlphaFoldDB" id="A0A485L3T0"/>
<keyword evidence="1" id="KW-0479">Metal-binding</keyword>